<gene>
    <name evidence="2" type="ORF">N7463_005240</name>
</gene>
<evidence type="ECO:0000256" key="1">
    <source>
        <dbReference type="SAM" id="MobiDB-lite"/>
    </source>
</evidence>
<protein>
    <submittedName>
        <fullName evidence="2">Uncharacterized protein</fullName>
    </submittedName>
</protein>
<sequence>MGTKGKSALYKLSFAADFRLDKSTFSHPPSQHKYGIQVPDSADNNPARRRRRNRHLEDKCRRPRLVDSSKASGIAIETSNFLHLRMTVEMTSEGNGAPATWTFSYYALAPTLLRTSYALGCQIPDSITKAPMYRSILDLSKSNTDPASSAKVVLEFPGNGIGLHNVASERDLNRWEKLTYGPGFSSNAPLLDETGYVDNSGEGRNVPCSLALATSETLKRHHTFSIPLHHRDIQYDSQTHAKGRL</sequence>
<evidence type="ECO:0000313" key="3">
    <source>
        <dbReference type="Proteomes" id="UP001149954"/>
    </source>
</evidence>
<reference evidence="2" key="2">
    <citation type="journal article" date="2023" name="IMA Fungus">
        <title>Comparative genomic study of the Penicillium genus elucidates a diverse pangenome and 15 lateral gene transfer events.</title>
        <authorList>
            <person name="Petersen C."/>
            <person name="Sorensen T."/>
            <person name="Nielsen M.R."/>
            <person name="Sondergaard T.E."/>
            <person name="Sorensen J.L."/>
            <person name="Fitzpatrick D.A."/>
            <person name="Frisvad J.C."/>
            <person name="Nielsen K.L."/>
        </authorList>
    </citation>
    <scope>NUCLEOTIDE SEQUENCE</scope>
    <source>
        <strain evidence="2">IBT 29495</strain>
    </source>
</reference>
<keyword evidence="3" id="KW-1185">Reference proteome</keyword>
<proteinExistence type="predicted"/>
<dbReference type="Proteomes" id="UP001149954">
    <property type="component" value="Unassembled WGS sequence"/>
</dbReference>
<name>A0A9W9XTE3_9EURO</name>
<evidence type="ECO:0000313" key="2">
    <source>
        <dbReference type="EMBL" id="KAJ5502366.1"/>
    </source>
</evidence>
<dbReference type="EMBL" id="JAPWDS010000003">
    <property type="protein sequence ID" value="KAJ5502366.1"/>
    <property type="molecule type" value="Genomic_DNA"/>
</dbReference>
<organism evidence="2 3">
    <name type="scientific">Penicillium fimorum</name>
    <dbReference type="NCBI Taxonomy" id="1882269"/>
    <lineage>
        <taxon>Eukaryota</taxon>
        <taxon>Fungi</taxon>
        <taxon>Dikarya</taxon>
        <taxon>Ascomycota</taxon>
        <taxon>Pezizomycotina</taxon>
        <taxon>Eurotiomycetes</taxon>
        <taxon>Eurotiomycetidae</taxon>
        <taxon>Eurotiales</taxon>
        <taxon>Aspergillaceae</taxon>
        <taxon>Penicillium</taxon>
    </lineage>
</organism>
<dbReference type="AlphaFoldDB" id="A0A9W9XTE3"/>
<comment type="caution">
    <text evidence="2">The sequence shown here is derived from an EMBL/GenBank/DDBJ whole genome shotgun (WGS) entry which is preliminary data.</text>
</comment>
<accession>A0A9W9XTE3</accession>
<feature type="region of interest" description="Disordered" evidence="1">
    <location>
        <begin position="26"/>
        <end position="63"/>
    </location>
</feature>
<reference evidence="2" key="1">
    <citation type="submission" date="2022-12" db="EMBL/GenBank/DDBJ databases">
        <authorList>
            <person name="Petersen C."/>
        </authorList>
    </citation>
    <scope>NUCLEOTIDE SEQUENCE</scope>
    <source>
        <strain evidence="2">IBT 29495</strain>
    </source>
</reference>